<feature type="transmembrane region" description="Helical" evidence="7">
    <location>
        <begin position="442"/>
        <end position="462"/>
    </location>
</feature>
<evidence type="ECO:0000259" key="8">
    <source>
        <dbReference type="PROSITE" id="PS50850"/>
    </source>
</evidence>
<keyword evidence="4 7" id="KW-1133">Transmembrane helix</keyword>
<feature type="transmembrane region" description="Helical" evidence="7">
    <location>
        <begin position="91"/>
        <end position="109"/>
    </location>
</feature>
<dbReference type="AlphaFoldDB" id="A0A2Z7B527"/>
<evidence type="ECO:0000256" key="2">
    <source>
        <dbReference type="ARBA" id="ARBA00022448"/>
    </source>
</evidence>
<evidence type="ECO:0000256" key="7">
    <source>
        <dbReference type="SAM" id="Phobius"/>
    </source>
</evidence>
<feature type="transmembrane region" description="Helical" evidence="7">
    <location>
        <begin position="325"/>
        <end position="347"/>
    </location>
</feature>
<evidence type="ECO:0000256" key="1">
    <source>
        <dbReference type="ARBA" id="ARBA00004141"/>
    </source>
</evidence>
<organism evidence="9 10">
    <name type="scientific">Dorcoceras hygrometricum</name>
    <dbReference type="NCBI Taxonomy" id="472368"/>
    <lineage>
        <taxon>Eukaryota</taxon>
        <taxon>Viridiplantae</taxon>
        <taxon>Streptophyta</taxon>
        <taxon>Embryophyta</taxon>
        <taxon>Tracheophyta</taxon>
        <taxon>Spermatophyta</taxon>
        <taxon>Magnoliopsida</taxon>
        <taxon>eudicotyledons</taxon>
        <taxon>Gunneridae</taxon>
        <taxon>Pentapetalae</taxon>
        <taxon>asterids</taxon>
        <taxon>lamiids</taxon>
        <taxon>Lamiales</taxon>
        <taxon>Gesneriaceae</taxon>
        <taxon>Didymocarpoideae</taxon>
        <taxon>Trichosporeae</taxon>
        <taxon>Loxocarpinae</taxon>
        <taxon>Dorcoceras</taxon>
    </lineage>
</organism>
<name>A0A2Z7B527_9LAMI</name>
<evidence type="ECO:0000313" key="9">
    <source>
        <dbReference type="EMBL" id="KZV26819.1"/>
    </source>
</evidence>
<feature type="transmembrane region" description="Helical" evidence="7">
    <location>
        <begin position="275"/>
        <end position="296"/>
    </location>
</feature>
<proteinExistence type="inferred from homology"/>
<dbReference type="Pfam" id="PF00083">
    <property type="entry name" value="Sugar_tr"/>
    <property type="match status" value="1"/>
</dbReference>
<keyword evidence="3 7" id="KW-0812">Transmembrane</keyword>
<feature type="transmembrane region" description="Helical" evidence="7">
    <location>
        <begin position="150"/>
        <end position="171"/>
    </location>
</feature>
<comment type="similarity">
    <text evidence="6">Belongs to the major facilitator superfamily. Phosphate:H(+) symporter (TC 2.A.1.9) family.</text>
</comment>
<protein>
    <submittedName>
        <fullName evidence="9">Sugar transporter</fullName>
    </submittedName>
</protein>
<gene>
    <name evidence="9" type="ORF">F511_06666</name>
</gene>
<dbReference type="PROSITE" id="PS50850">
    <property type="entry name" value="MFS"/>
    <property type="match status" value="1"/>
</dbReference>
<feature type="transmembrane region" description="Helical" evidence="7">
    <location>
        <begin position="12"/>
        <end position="35"/>
    </location>
</feature>
<accession>A0A2Z7B527</accession>
<feature type="transmembrane region" description="Helical" evidence="7">
    <location>
        <begin position="377"/>
        <end position="401"/>
    </location>
</feature>
<keyword evidence="9" id="KW-0762">Sugar transport</keyword>
<reference evidence="9 10" key="1">
    <citation type="journal article" date="2015" name="Proc. Natl. Acad. Sci. U.S.A.">
        <title>The resurrection genome of Boea hygrometrica: A blueprint for survival of dehydration.</title>
        <authorList>
            <person name="Xiao L."/>
            <person name="Yang G."/>
            <person name="Zhang L."/>
            <person name="Yang X."/>
            <person name="Zhao S."/>
            <person name="Ji Z."/>
            <person name="Zhou Q."/>
            <person name="Hu M."/>
            <person name="Wang Y."/>
            <person name="Chen M."/>
            <person name="Xu Y."/>
            <person name="Jin H."/>
            <person name="Xiao X."/>
            <person name="Hu G."/>
            <person name="Bao F."/>
            <person name="Hu Y."/>
            <person name="Wan P."/>
            <person name="Li L."/>
            <person name="Deng X."/>
            <person name="Kuang T."/>
            <person name="Xiang C."/>
            <person name="Zhu J.K."/>
            <person name="Oliver M.J."/>
            <person name="He Y."/>
        </authorList>
    </citation>
    <scope>NUCLEOTIDE SEQUENCE [LARGE SCALE GENOMIC DNA]</scope>
    <source>
        <strain evidence="10">cv. XS01</strain>
    </source>
</reference>
<dbReference type="OrthoDB" id="4139357at2759"/>
<keyword evidence="5 7" id="KW-0472">Membrane</keyword>
<sequence length="480" mass="52361">MEDESCAYTLDEALSTVGFGTFQSLALVFAGVGWFSEAMEMNLLSFIGPAVKSEWSLSPTEESLLSTAVFGGMLIGAYFWGFISDMYGRRMGIRCITAVAAGAGFLSSFSPNYGSLLVCRCLLGFAVAGGHVFGSWLLEFIPSANRGAWMLSLLFFWILGEVFEATIAWIIMPRLGWRWLLAISATPSLVSLMLSYFIPESPRYLHMQGKTNETLRMLEKIALTNRTNLPTGSLVSDQEMIIDEEDSTSEGRLLPSSIKKTAFHKSMLQLLSWDLLRTTLLLWILHFTFTFAYYGVVLMTSALSSGTDECASTTNHLAGSKDSSLYVSVFIACLAEFPGFLIATVLVDRIGRKLSMEILTVFGLVLILPLSSHQNQIVTTALLFGARMFLFAAFSTLTIYAKEVYPTCVRASGSGLATSMGRIGGMICPLVAVGLVRGCHQTAAVVMFGVVIIISGICILFFKFETKGRSLTDNIVTAAQ</sequence>
<feature type="transmembrane region" description="Helical" evidence="7">
    <location>
        <begin position="177"/>
        <end position="198"/>
    </location>
</feature>
<feature type="transmembrane region" description="Helical" evidence="7">
    <location>
        <begin position="64"/>
        <end position="84"/>
    </location>
</feature>
<dbReference type="PANTHER" id="PTHR23511:SF5">
    <property type="entry name" value="MAJOR FACILITATOR-TYPE TRANSPORTER HXNZ-RELATED"/>
    <property type="match status" value="1"/>
</dbReference>
<dbReference type="EMBL" id="KV011136">
    <property type="protein sequence ID" value="KZV26819.1"/>
    <property type="molecule type" value="Genomic_DNA"/>
</dbReference>
<dbReference type="Proteomes" id="UP000250235">
    <property type="component" value="Unassembled WGS sequence"/>
</dbReference>
<keyword evidence="10" id="KW-1185">Reference proteome</keyword>
<evidence type="ECO:0000256" key="4">
    <source>
        <dbReference type="ARBA" id="ARBA00022989"/>
    </source>
</evidence>
<comment type="subcellular location">
    <subcellularLocation>
        <location evidence="1">Membrane</location>
        <topology evidence="1">Multi-pass membrane protein</topology>
    </subcellularLocation>
</comment>
<dbReference type="InterPro" id="IPR036259">
    <property type="entry name" value="MFS_trans_sf"/>
</dbReference>
<feature type="domain" description="Major facilitator superfamily (MFS) profile" evidence="8">
    <location>
        <begin position="26"/>
        <end position="467"/>
    </location>
</feature>
<dbReference type="SUPFAM" id="SSF103473">
    <property type="entry name" value="MFS general substrate transporter"/>
    <property type="match status" value="1"/>
</dbReference>
<dbReference type="Gene3D" id="1.20.1250.20">
    <property type="entry name" value="MFS general substrate transporter like domains"/>
    <property type="match status" value="1"/>
</dbReference>
<evidence type="ECO:0000313" key="10">
    <source>
        <dbReference type="Proteomes" id="UP000250235"/>
    </source>
</evidence>
<evidence type="ECO:0000256" key="6">
    <source>
        <dbReference type="ARBA" id="ARBA00044504"/>
    </source>
</evidence>
<evidence type="ECO:0000256" key="5">
    <source>
        <dbReference type="ARBA" id="ARBA00023136"/>
    </source>
</evidence>
<feature type="transmembrane region" description="Helical" evidence="7">
    <location>
        <begin position="413"/>
        <end position="436"/>
    </location>
</feature>
<dbReference type="GO" id="GO:0022857">
    <property type="term" value="F:transmembrane transporter activity"/>
    <property type="evidence" value="ECO:0007669"/>
    <property type="project" value="InterPro"/>
</dbReference>
<feature type="transmembrane region" description="Helical" evidence="7">
    <location>
        <begin position="354"/>
        <end position="371"/>
    </location>
</feature>
<feature type="transmembrane region" description="Helical" evidence="7">
    <location>
        <begin position="115"/>
        <end position="138"/>
    </location>
</feature>
<dbReference type="GO" id="GO:0016020">
    <property type="term" value="C:membrane"/>
    <property type="evidence" value="ECO:0007669"/>
    <property type="project" value="UniProtKB-SubCell"/>
</dbReference>
<dbReference type="InterPro" id="IPR005828">
    <property type="entry name" value="MFS_sugar_transport-like"/>
</dbReference>
<dbReference type="PANTHER" id="PTHR23511">
    <property type="entry name" value="SYNAPTIC VESICLE GLYCOPROTEIN 2"/>
    <property type="match status" value="1"/>
</dbReference>
<keyword evidence="2" id="KW-0813">Transport</keyword>
<dbReference type="InterPro" id="IPR020846">
    <property type="entry name" value="MFS_dom"/>
</dbReference>
<evidence type="ECO:0000256" key="3">
    <source>
        <dbReference type="ARBA" id="ARBA00022692"/>
    </source>
</evidence>